<reference evidence="2 3" key="1">
    <citation type="submission" date="2017-06" db="EMBL/GenBank/DDBJ databases">
        <authorList>
            <person name="Kim H.J."/>
            <person name="Triplett B.A."/>
        </authorList>
    </citation>
    <scope>NUCLEOTIDE SEQUENCE [LARGE SCALE GENOMIC DNA]</scope>
    <source>
        <strain evidence="2 3">U15</strain>
    </source>
</reference>
<evidence type="ECO:0000313" key="2">
    <source>
        <dbReference type="EMBL" id="SNT11535.1"/>
    </source>
</evidence>
<dbReference type="RefSeq" id="WP_176442543.1">
    <property type="nucleotide sequence ID" value="NZ_FZOT01000014.1"/>
</dbReference>
<dbReference type="EMBL" id="FZOT01000014">
    <property type="protein sequence ID" value="SNT11535.1"/>
    <property type="molecule type" value="Genomic_DNA"/>
</dbReference>
<gene>
    <name evidence="2" type="ORF">SAMN06265795_11472</name>
</gene>
<keyword evidence="3" id="KW-1185">Reference proteome</keyword>
<protein>
    <submittedName>
        <fullName evidence="2">Uncharacterized protein</fullName>
    </submittedName>
</protein>
<keyword evidence="1" id="KW-1133">Transmembrane helix</keyword>
<sequence length="48" mass="5115">MEKTISNAEALNHDAKGFNFAKLQAVLCMAASAAVSISLLVWACKSFL</sequence>
<evidence type="ECO:0000313" key="3">
    <source>
        <dbReference type="Proteomes" id="UP000198284"/>
    </source>
</evidence>
<dbReference type="Proteomes" id="UP000198284">
    <property type="component" value="Unassembled WGS sequence"/>
</dbReference>
<proteinExistence type="predicted"/>
<organism evidence="2 3">
    <name type="scientific">Noviherbaspirillum humi</name>
    <dbReference type="NCBI Taxonomy" id="1688639"/>
    <lineage>
        <taxon>Bacteria</taxon>
        <taxon>Pseudomonadati</taxon>
        <taxon>Pseudomonadota</taxon>
        <taxon>Betaproteobacteria</taxon>
        <taxon>Burkholderiales</taxon>
        <taxon>Oxalobacteraceae</taxon>
        <taxon>Noviherbaspirillum</taxon>
    </lineage>
</organism>
<name>A0A239K0K6_9BURK</name>
<dbReference type="AlphaFoldDB" id="A0A239K0K6"/>
<keyword evidence="1" id="KW-0472">Membrane</keyword>
<keyword evidence="1" id="KW-0812">Transmembrane</keyword>
<evidence type="ECO:0000256" key="1">
    <source>
        <dbReference type="SAM" id="Phobius"/>
    </source>
</evidence>
<accession>A0A239K0K6</accession>
<feature type="transmembrane region" description="Helical" evidence="1">
    <location>
        <begin position="23"/>
        <end position="44"/>
    </location>
</feature>